<dbReference type="AlphaFoldDB" id="A0AAD7P4E5"/>
<evidence type="ECO:0000256" key="1">
    <source>
        <dbReference type="SAM" id="MobiDB-lite"/>
    </source>
</evidence>
<gene>
    <name evidence="2" type="ORF">O6P43_035072</name>
</gene>
<keyword evidence="3" id="KW-1185">Reference proteome</keyword>
<dbReference type="PANTHER" id="PTHR33220">
    <property type="entry name" value="BNAA09G04420D PROTEIN"/>
    <property type="match status" value="1"/>
</dbReference>
<name>A0AAD7P4E5_QUISA</name>
<dbReference type="EMBL" id="JARAOO010000169">
    <property type="protein sequence ID" value="KAJ7941878.1"/>
    <property type="molecule type" value="Genomic_DNA"/>
</dbReference>
<dbReference type="KEGG" id="qsa:O6P43_035072"/>
<accession>A0AAD7P4E5</accession>
<dbReference type="PANTHER" id="PTHR33220:SF5">
    <property type="entry name" value="RRNA INTRON-ENCODED HOMING ENDONUCLEASE"/>
    <property type="match status" value="1"/>
</dbReference>
<feature type="region of interest" description="Disordered" evidence="1">
    <location>
        <begin position="76"/>
        <end position="104"/>
    </location>
</feature>
<protein>
    <submittedName>
        <fullName evidence="2">Protein TAR1</fullName>
    </submittedName>
</protein>
<sequence>MGGGAWPFLVGGAICLVNSVNERDLSLLTSYVEASSTASFLEGLWPFRPRKFEAITERPANPSPLPSRCSGGRPFLLGGGASRQHNEPRRNARQGNPIETHAPAVPETVPRGMQCTNLYLKRLSATDISALASMKNVAKCDTWCELQNPVNHRVFERKLRPRPSGRGHVCLGVTHRCPDPLRSPPPNWGVVEGVQGRTLASREPRLAAGPNKSPRWQAPRHAVVEYRSRPVESACCRPGTATTLSRCAQRYRSDPRSGGATR</sequence>
<reference evidence="2" key="1">
    <citation type="journal article" date="2023" name="Science">
        <title>Elucidation of the pathway for biosynthesis of saponin adjuvants from the soapbark tree.</title>
        <authorList>
            <person name="Reed J."/>
            <person name="Orme A."/>
            <person name="El-Demerdash A."/>
            <person name="Owen C."/>
            <person name="Martin L.B.B."/>
            <person name="Misra R.C."/>
            <person name="Kikuchi S."/>
            <person name="Rejzek M."/>
            <person name="Martin A.C."/>
            <person name="Harkess A."/>
            <person name="Leebens-Mack J."/>
            <person name="Louveau T."/>
            <person name="Stephenson M.J."/>
            <person name="Osbourn A."/>
        </authorList>
    </citation>
    <scope>NUCLEOTIDE SEQUENCE</scope>
    <source>
        <strain evidence="2">S10</strain>
    </source>
</reference>
<comment type="caution">
    <text evidence="2">The sequence shown here is derived from an EMBL/GenBank/DDBJ whole genome shotgun (WGS) entry which is preliminary data.</text>
</comment>
<dbReference type="Proteomes" id="UP001163823">
    <property type="component" value="Unassembled WGS sequence"/>
</dbReference>
<evidence type="ECO:0000313" key="3">
    <source>
        <dbReference type="Proteomes" id="UP001163823"/>
    </source>
</evidence>
<proteinExistence type="predicted"/>
<organism evidence="2 3">
    <name type="scientific">Quillaja saponaria</name>
    <name type="common">Soap bark tree</name>
    <dbReference type="NCBI Taxonomy" id="32244"/>
    <lineage>
        <taxon>Eukaryota</taxon>
        <taxon>Viridiplantae</taxon>
        <taxon>Streptophyta</taxon>
        <taxon>Embryophyta</taxon>
        <taxon>Tracheophyta</taxon>
        <taxon>Spermatophyta</taxon>
        <taxon>Magnoliopsida</taxon>
        <taxon>eudicotyledons</taxon>
        <taxon>Gunneridae</taxon>
        <taxon>Pentapetalae</taxon>
        <taxon>rosids</taxon>
        <taxon>fabids</taxon>
        <taxon>Fabales</taxon>
        <taxon>Quillajaceae</taxon>
        <taxon>Quillaja</taxon>
    </lineage>
</organism>
<evidence type="ECO:0000313" key="2">
    <source>
        <dbReference type="EMBL" id="KAJ7941878.1"/>
    </source>
</evidence>